<dbReference type="GO" id="GO:0016757">
    <property type="term" value="F:glycosyltransferase activity"/>
    <property type="evidence" value="ECO:0007669"/>
    <property type="project" value="InterPro"/>
</dbReference>
<dbReference type="PANTHER" id="PTHR12526">
    <property type="entry name" value="GLYCOSYLTRANSFERASE"/>
    <property type="match status" value="1"/>
</dbReference>
<dbReference type="RefSeq" id="WP_148816238.1">
    <property type="nucleotide sequence ID" value="NZ_CP043046.1"/>
</dbReference>
<dbReference type="Proteomes" id="UP000325161">
    <property type="component" value="Chromosome"/>
</dbReference>
<evidence type="ECO:0000313" key="3">
    <source>
        <dbReference type="Proteomes" id="UP000325161"/>
    </source>
</evidence>
<dbReference type="InterPro" id="IPR001296">
    <property type="entry name" value="Glyco_trans_1"/>
</dbReference>
<evidence type="ECO:0000259" key="1">
    <source>
        <dbReference type="Pfam" id="PF00534"/>
    </source>
</evidence>
<proteinExistence type="predicted"/>
<keyword evidence="3" id="KW-1185">Reference proteome</keyword>
<dbReference type="AlphaFoldDB" id="A0A5C0B356"/>
<dbReference type="SUPFAM" id="SSF53756">
    <property type="entry name" value="UDP-Glycosyltransferase/glycogen phosphorylase"/>
    <property type="match status" value="1"/>
</dbReference>
<dbReference type="Pfam" id="PF00534">
    <property type="entry name" value="Glycos_transf_1"/>
    <property type="match status" value="1"/>
</dbReference>
<feature type="domain" description="Glycosyl transferase family 1" evidence="1">
    <location>
        <begin position="213"/>
        <end position="370"/>
    </location>
</feature>
<dbReference type="EMBL" id="CP043046">
    <property type="protein sequence ID" value="QEI07191.1"/>
    <property type="molecule type" value="Genomic_DNA"/>
</dbReference>
<dbReference type="Gene3D" id="3.40.50.2000">
    <property type="entry name" value="Glycogen Phosphorylase B"/>
    <property type="match status" value="1"/>
</dbReference>
<organism evidence="2 3">
    <name type="scientific">Pigmentiphaga aceris</name>
    <dbReference type="NCBI Taxonomy" id="1940612"/>
    <lineage>
        <taxon>Bacteria</taxon>
        <taxon>Pseudomonadati</taxon>
        <taxon>Pseudomonadota</taxon>
        <taxon>Betaproteobacteria</taxon>
        <taxon>Burkholderiales</taxon>
        <taxon>Alcaligenaceae</taxon>
        <taxon>Pigmentiphaga</taxon>
    </lineage>
</organism>
<reference evidence="2 3" key="1">
    <citation type="submission" date="2019-08" db="EMBL/GenBank/DDBJ databases">
        <title>Amphibian skin-associated Pigmentiphaga: genome sequence and occurrence across geography and hosts.</title>
        <authorList>
            <person name="Bletz M.C."/>
            <person name="Bunk B."/>
            <person name="Sproeer C."/>
            <person name="Biwer P."/>
            <person name="Reiter S."/>
            <person name="Rabemananjara F.C.E."/>
            <person name="Schulz S."/>
            <person name="Overmann J."/>
            <person name="Vences M."/>
        </authorList>
    </citation>
    <scope>NUCLEOTIDE SEQUENCE [LARGE SCALE GENOMIC DNA]</scope>
    <source>
        <strain evidence="2 3">Mada1488</strain>
    </source>
</reference>
<keyword evidence="2" id="KW-0808">Transferase</keyword>
<gene>
    <name evidence="2" type="ORF">FXN63_16100</name>
</gene>
<dbReference type="KEGG" id="pacr:FXN63_16100"/>
<protein>
    <submittedName>
        <fullName evidence="2">Glycosyltransferase</fullName>
    </submittedName>
</protein>
<evidence type="ECO:0000313" key="2">
    <source>
        <dbReference type="EMBL" id="QEI07191.1"/>
    </source>
</evidence>
<name>A0A5C0B356_9BURK</name>
<accession>A0A5C0B356</accession>
<sequence>MTTKILTFVGHYLPGHKSGGQLRTIANMVDTLSDDFEFWIVTRDRDLGDAEPYPGVTRNCWNQVGRARVCYVDNEAPFAAIQALIEQTPHDAIYLNSFFDRRFSILPLMLRRFARVSDAPLFLAPRGEFSPGALALKPWRKRAYIFLAGLLGLYRDATFQAASEHEKLAILNVLKLPAEAVEIAIDLPRRYAEAAVPAVVPTVEESSDQTATRSVKLVFLSRISRKKNLDFALCVLALVQADVSFDIYGPVEDGEYWAECRALAKALPANVRVTYCGDAPAEDVERIFSRYDLFLFPTRGESYGQVIGECLSVGTPVLVSDQTPWLNLAAEGLGWDVPLDAPEVFARRIDELAALDVGQRRQGRERVRARARERLSDPKVIEANRALFNSVLRRWRVARGLPDASA</sequence>
<dbReference type="OrthoDB" id="433681at2"/>